<feature type="region of interest" description="Disordered" evidence="1">
    <location>
        <begin position="120"/>
        <end position="168"/>
    </location>
</feature>
<keyword evidence="2" id="KW-0732">Signal</keyword>
<comment type="caution">
    <text evidence="3">The sequence shown here is derived from an EMBL/GenBank/DDBJ whole genome shotgun (WGS) entry which is preliminary data.</text>
</comment>
<evidence type="ECO:0000313" key="3">
    <source>
        <dbReference type="EMBL" id="KAF0722469.1"/>
    </source>
</evidence>
<accession>A0A6G0W6Q9</accession>
<protein>
    <recommendedName>
        <fullName evidence="5">Secreted protein</fullName>
    </recommendedName>
</protein>
<gene>
    <name evidence="3" type="ORF">Ae201684_018412</name>
</gene>
<sequence>MRTLTFLAASLVVALGVPCDPSVLKKANDESFDTPEGKACAARISIPASAYGNKTVVVEYTARSYEQSPECATWWPVLAAKLKAISPVCDVRPNFSTQDYAALNLTDMAADFRRDGGFFETNQPMPSTPTVNSTNATDTVTTSAPTSSGAATSTNTTAAPTTTKVAPSSGSIMATTTLSCLVLGLALH</sequence>
<dbReference type="EMBL" id="VJMJ01000333">
    <property type="protein sequence ID" value="KAF0722469.1"/>
    <property type="molecule type" value="Genomic_DNA"/>
</dbReference>
<feature type="compositionally biased region" description="Low complexity" evidence="1">
    <location>
        <begin position="139"/>
        <end position="168"/>
    </location>
</feature>
<proteinExistence type="predicted"/>
<reference evidence="3 4" key="1">
    <citation type="submission" date="2019-07" db="EMBL/GenBank/DDBJ databases">
        <title>Genomics analysis of Aphanomyces spp. identifies a new class of oomycete effector associated with host adaptation.</title>
        <authorList>
            <person name="Gaulin E."/>
        </authorList>
    </citation>
    <scope>NUCLEOTIDE SEQUENCE [LARGE SCALE GENOMIC DNA]</scope>
    <source>
        <strain evidence="3 4">ATCC 201684</strain>
    </source>
</reference>
<feature type="compositionally biased region" description="Polar residues" evidence="1">
    <location>
        <begin position="120"/>
        <end position="138"/>
    </location>
</feature>
<organism evidence="3 4">
    <name type="scientific">Aphanomyces euteiches</name>
    <dbReference type="NCBI Taxonomy" id="100861"/>
    <lineage>
        <taxon>Eukaryota</taxon>
        <taxon>Sar</taxon>
        <taxon>Stramenopiles</taxon>
        <taxon>Oomycota</taxon>
        <taxon>Saprolegniomycetes</taxon>
        <taxon>Saprolegniales</taxon>
        <taxon>Verrucalvaceae</taxon>
        <taxon>Aphanomyces</taxon>
    </lineage>
</organism>
<evidence type="ECO:0000256" key="2">
    <source>
        <dbReference type="SAM" id="SignalP"/>
    </source>
</evidence>
<evidence type="ECO:0000313" key="4">
    <source>
        <dbReference type="Proteomes" id="UP000481153"/>
    </source>
</evidence>
<dbReference type="Proteomes" id="UP000481153">
    <property type="component" value="Unassembled WGS sequence"/>
</dbReference>
<dbReference type="AlphaFoldDB" id="A0A6G0W6Q9"/>
<feature type="signal peptide" evidence="2">
    <location>
        <begin position="1"/>
        <end position="16"/>
    </location>
</feature>
<keyword evidence="4" id="KW-1185">Reference proteome</keyword>
<feature type="chain" id="PRO_5026273462" description="Secreted protein" evidence="2">
    <location>
        <begin position="17"/>
        <end position="188"/>
    </location>
</feature>
<evidence type="ECO:0000256" key="1">
    <source>
        <dbReference type="SAM" id="MobiDB-lite"/>
    </source>
</evidence>
<evidence type="ECO:0008006" key="5">
    <source>
        <dbReference type="Google" id="ProtNLM"/>
    </source>
</evidence>
<dbReference type="VEuPathDB" id="FungiDB:AeMF1_019984"/>
<name>A0A6G0W6Q9_9STRA</name>